<feature type="transmembrane region" description="Helical" evidence="7">
    <location>
        <begin position="18"/>
        <end position="36"/>
    </location>
</feature>
<feature type="domain" description="ABC transmembrane type-1" evidence="8">
    <location>
        <begin position="74"/>
        <end position="264"/>
    </location>
</feature>
<evidence type="ECO:0000256" key="4">
    <source>
        <dbReference type="ARBA" id="ARBA00022692"/>
    </source>
</evidence>
<dbReference type="InterPro" id="IPR035906">
    <property type="entry name" value="MetI-like_sf"/>
</dbReference>
<gene>
    <name evidence="9" type="ORF">GF339_06995</name>
</gene>
<feature type="transmembrane region" description="Helical" evidence="7">
    <location>
        <begin position="243"/>
        <end position="264"/>
    </location>
</feature>
<dbReference type="PANTHER" id="PTHR32243">
    <property type="entry name" value="MALTOSE TRANSPORT SYSTEM PERMEASE-RELATED"/>
    <property type="match status" value="1"/>
</dbReference>
<evidence type="ECO:0000256" key="3">
    <source>
        <dbReference type="ARBA" id="ARBA00022475"/>
    </source>
</evidence>
<keyword evidence="2 7" id="KW-0813">Transport</keyword>
<keyword evidence="6 7" id="KW-0472">Membrane</keyword>
<dbReference type="Gene3D" id="1.10.3720.10">
    <property type="entry name" value="MetI-like"/>
    <property type="match status" value="1"/>
</dbReference>
<dbReference type="AlphaFoldDB" id="A0A9D5Q510"/>
<dbReference type="CDD" id="cd06261">
    <property type="entry name" value="TM_PBP2"/>
    <property type="match status" value="1"/>
</dbReference>
<evidence type="ECO:0000313" key="10">
    <source>
        <dbReference type="Proteomes" id="UP000649604"/>
    </source>
</evidence>
<organism evidence="9 10">
    <name type="scientific">candidate division KSB3 bacterium</name>
    <dbReference type="NCBI Taxonomy" id="2044937"/>
    <lineage>
        <taxon>Bacteria</taxon>
        <taxon>candidate division KSB3</taxon>
    </lineage>
</organism>
<keyword evidence="3" id="KW-1003">Cell membrane</keyword>
<comment type="subcellular location">
    <subcellularLocation>
        <location evidence="1 7">Cell membrane</location>
        <topology evidence="1 7">Multi-pass membrane protein</topology>
    </subcellularLocation>
</comment>
<feature type="transmembrane region" description="Helical" evidence="7">
    <location>
        <begin position="215"/>
        <end position="236"/>
    </location>
</feature>
<feature type="transmembrane region" description="Helical" evidence="7">
    <location>
        <begin position="143"/>
        <end position="165"/>
    </location>
</feature>
<keyword evidence="4 7" id="KW-0812">Transmembrane</keyword>
<dbReference type="GO" id="GO:0005886">
    <property type="term" value="C:plasma membrane"/>
    <property type="evidence" value="ECO:0007669"/>
    <property type="project" value="UniProtKB-SubCell"/>
</dbReference>
<evidence type="ECO:0000256" key="6">
    <source>
        <dbReference type="ARBA" id="ARBA00023136"/>
    </source>
</evidence>
<dbReference type="InterPro" id="IPR000515">
    <property type="entry name" value="MetI-like"/>
</dbReference>
<evidence type="ECO:0000256" key="7">
    <source>
        <dbReference type="RuleBase" id="RU363032"/>
    </source>
</evidence>
<evidence type="ECO:0000259" key="8">
    <source>
        <dbReference type="PROSITE" id="PS50928"/>
    </source>
</evidence>
<feature type="transmembrane region" description="Helical" evidence="7">
    <location>
        <begin position="186"/>
        <end position="209"/>
    </location>
</feature>
<comment type="caution">
    <text evidence="9">The sequence shown here is derived from an EMBL/GenBank/DDBJ whole genome shotgun (WGS) entry which is preliminary data.</text>
</comment>
<dbReference type="Proteomes" id="UP000649604">
    <property type="component" value="Unassembled WGS sequence"/>
</dbReference>
<evidence type="ECO:0000256" key="1">
    <source>
        <dbReference type="ARBA" id="ARBA00004651"/>
    </source>
</evidence>
<evidence type="ECO:0000256" key="5">
    <source>
        <dbReference type="ARBA" id="ARBA00022989"/>
    </source>
</evidence>
<accession>A0A9D5Q510</accession>
<dbReference type="PROSITE" id="PS50928">
    <property type="entry name" value="ABC_TM1"/>
    <property type="match status" value="1"/>
</dbReference>
<dbReference type="PANTHER" id="PTHR32243:SF18">
    <property type="entry name" value="INNER MEMBRANE ABC TRANSPORTER PERMEASE PROTEIN YCJP"/>
    <property type="match status" value="1"/>
</dbReference>
<proteinExistence type="inferred from homology"/>
<dbReference type="GO" id="GO:0055085">
    <property type="term" value="P:transmembrane transport"/>
    <property type="evidence" value="ECO:0007669"/>
    <property type="project" value="InterPro"/>
</dbReference>
<comment type="similarity">
    <text evidence="7">Belongs to the binding-protein-dependent transport system permease family.</text>
</comment>
<keyword evidence="5 7" id="KW-1133">Transmembrane helix</keyword>
<sequence>MILRYYVRSPRARFSMKIALIVLTLFFVFPLVWMFLTSIKTRADFLATPPKWIFSPTLENYRTVTTTEDFVRAYLNSVIISVGSVLVGIIMGTPVAYGLSRFRFKGRSHLSFWILSTRFAPPVVVLIPFFIAYSRLGLTDTRIGMILIYLILNLPLIIWVMYGFINEIPIELEEAAVVDGASPLTIFLKIVSPLVAPGLVATSILALIFTWNEMLFALILTSYNARTIPVAIFNFISFMEIEWGNLCAAGMLAIVPVMVFTLIIQKRIVSGLTFGAIKS</sequence>
<protein>
    <submittedName>
        <fullName evidence="9">ABC transporter permease subunit</fullName>
    </submittedName>
</protein>
<name>A0A9D5Q510_9BACT</name>
<evidence type="ECO:0000313" key="9">
    <source>
        <dbReference type="EMBL" id="MBD3324314.1"/>
    </source>
</evidence>
<feature type="transmembrane region" description="Helical" evidence="7">
    <location>
        <begin position="78"/>
        <end position="100"/>
    </location>
</feature>
<dbReference type="EMBL" id="WJJP01000215">
    <property type="protein sequence ID" value="MBD3324314.1"/>
    <property type="molecule type" value="Genomic_DNA"/>
</dbReference>
<dbReference type="InterPro" id="IPR050901">
    <property type="entry name" value="BP-dep_ABC_trans_perm"/>
</dbReference>
<evidence type="ECO:0000256" key="2">
    <source>
        <dbReference type="ARBA" id="ARBA00022448"/>
    </source>
</evidence>
<dbReference type="SUPFAM" id="SSF161098">
    <property type="entry name" value="MetI-like"/>
    <property type="match status" value="1"/>
</dbReference>
<dbReference type="Pfam" id="PF00528">
    <property type="entry name" value="BPD_transp_1"/>
    <property type="match status" value="1"/>
</dbReference>
<feature type="transmembrane region" description="Helical" evidence="7">
    <location>
        <begin position="112"/>
        <end position="131"/>
    </location>
</feature>
<reference evidence="9" key="1">
    <citation type="submission" date="2019-11" db="EMBL/GenBank/DDBJ databases">
        <title>Microbial mats filling the niche in hypersaline microbial mats.</title>
        <authorList>
            <person name="Wong H.L."/>
            <person name="Macleod F.I."/>
            <person name="White R.A. III"/>
            <person name="Burns B.P."/>
        </authorList>
    </citation>
    <scope>NUCLEOTIDE SEQUENCE</scope>
    <source>
        <strain evidence="9">Rbin_158</strain>
    </source>
</reference>